<name>A0A239FHV1_9ACTN</name>
<evidence type="ECO:0000313" key="2">
    <source>
        <dbReference type="EMBL" id="SNS55752.1"/>
    </source>
</evidence>
<feature type="transmembrane region" description="Helical" evidence="1">
    <location>
        <begin position="208"/>
        <end position="231"/>
    </location>
</feature>
<feature type="transmembrane region" description="Helical" evidence="1">
    <location>
        <begin position="310"/>
        <end position="328"/>
    </location>
</feature>
<feature type="transmembrane region" description="Helical" evidence="1">
    <location>
        <begin position="357"/>
        <end position="375"/>
    </location>
</feature>
<feature type="transmembrane region" description="Helical" evidence="1">
    <location>
        <begin position="403"/>
        <end position="428"/>
    </location>
</feature>
<gene>
    <name evidence="2" type="ORF">SAMN06265355_12094</name>
</gene>
<feature type="transmembrane region" description="Helical" evidence="1">
    <location>
        <begin position="37"/>
        <end position="55"/>
    </location>
</feature>
<feature type="transmembrane region" description="Helical" evidence="1">
    <location>
        <begin position="519"/>
        <end position="539"/>
    </location>
</feature>
<dbReference type="RefSeq" id="WP_089316202.1">
    <property type="nucleotide sequence ID" value="NZ_FZNP01000020.1"/>
</dbReference>
<keyword evidence="3" id="KW-1185">Reference proteome</keyword>
<reference evidence="3" key="1">
    <citation type="submission" date="2017-06" db="EMBL/GenBank/DDBJ databases">
        <authorList>
            <person name="Varghese N."/>
            <person name="Submissions S."/>
        </authorList>
    </citation>
    <scope>NUCLEOTIDE SEQUENCE [LARGE SCALE GENOMIC DNA]</scope>
    <source>
        <strain evidence="3">DSM 44485</strain>
    </source>
</reference>
<keyword evidence="1" id="KW-0812">Transmembrane</keyword>
<evidence type="ECO:0000313" key="3">
    <source>
        <dbReference type="Proteomes" id="UP000198420"/>
    </source>
</evidence>
<dbReference type="EMBL" id="FZNP01000020">
    <property type="protein sequence ID" value="SNS55752.1"/>
    <property type="molecule type" value="Genomic_DNA"/>
</dbReference>
<evidence type="ECO:0000256" key="1">
    <source>
        <dbReference type="SAM" id="Phobius"/>
    </source>
</evidence>
<dbReference type="OrthoDB" id="2014935at2"/>
<accession>A0A239FHV1</accession>
<dbReference type="AlphaFoldDB" id="A0A239FHV1"/>
<feature type="transmembrane region" description="Helical" evidence="1">
    <location>
        <begin position="144"/>
        <end position="169"/>
    </location>
</feature>
<sequence length="545" mass="55720">MTATTLPAPARAAGRGGGLAGAGMLLKIWLRRDRVMMPAWIYGLTALVSSTVYSLQHEYDTPAALASFARGINDNPSTRALYGPVLNDGSVAGLSAWRVGATGAALTAVMCVLLVVRHTRAEEEAGRLELVGAAAVGRRAPLTAALLTAVTAAGTLAAAAALVMILFGLPAAGSVAFGLSWFGAGLVFSGVAALTAQLAETSRLANGLAFAVLGVSYLLRGVADAGSAHWLSWLSPIGWAQRVRPCADEQWAVLLLPLAAFVLLVAAAYLLTERRDLGAGILAPSLGPAHAPPSLRGPFTLWWRLQRGTLLGWTAGFLVYGLAIGGVADGVDDLVNGSDAVLDDIRKMGGRQDVADAFLATAMGLMALFTAAYAVQSLLRLRAEESGGRLEPVLATAVGRTRWAVAALANTAAGTVVMLTATGLAVGLVHGARSDDLAGQLPRQLGAALAQLPSVWVVAAAAFLLFGALPRAASAGWGVLAVFLLLGQVGPLLGLPQAVMDLSPFTHTPKLPGGDADPLPLLALTAVAAGLAAAGLAAFRRRDVT</sequence>
<organism evidence="2 3">
    <name type="scientific">Actinomadura mexicana</name>
    <dbReference type="NCBI Taxonomy" id="134959"/>
    <lineage>
        <taxon>Bacteria</taxon>
        <taxon>Bacillati</taxon>
        <taxon>Actinomycetota</taxon>
        <taxon>Actinomycetes</taxon>
        <taxon>Streptosporangiales</taxon>
        <taxon>Thermomonosporaceae</taxon>
        <taxon>Actinomadura</taxon>
    </lineage>
</organism>
<proteinExistence type="predicted"/>
<feature type="transmembrane region" description="Helical" evidence="1">
    <location>
        <begin position="251"/>
        <end position="271"/>
    </location>
</feature>
<feature type="transmembrane region" description="Helical" evidence="1">
    <location>
        <begin position="476"/>
        <end position="499"/>
    </location>
</feature>
<keyword evidence="1" id="KW-0472">Membrane</keyword>
<feature type="transmembrane region" description="Helical" evidence="1">
    <location>
        <begin position="96"/>
        <end position="116"/>
    </location>
</feature>
<feature type="transmembrane region" description="Helical" evidence="1">
    <location>
        <begin position="175"/>
        <end position="196"/>
    </location>
</feature>
<feature type="transmembrane region" description="Helical" evidence="1">
    <location>
        <begin position="448"/>
        <end position="469"/>
    </location>
</feature>
<keyword evidence="1" id="KW-1133">Transmembrane helix</keyword>
<dbReference type="Proteomes" id="UP000198420">
    <property type="component" value="Unassembled WGS sequence"/>
</dbReference>
<protein>
    <submittedName>
        <fullName evidence="2">ABC-2 type transport system permease protein</fullName>
    </submittedName>
</protein>